<dbReference type="EMBL" id="CACTIH010007266">
    <property type="protein sequence ID" value="CAA3006859.1"/>
    <property type="molecule type" value="Genomic_DNA"/>
</dbReference>
<feature type="region of interest" description="Disordered" evidence="1">
    <location>
        <begin position="140"/>
        <end position="163"/>
    </location>
</feature>
<accession>A0A8S0TTK5</accession>
<evidence type="ECO:0000313" key="2">
    <source>
        <dbReference type="EMBL" id="CAA3006859.1"/>
    </source>
</evidence>
<feature type="compositionally biased region" description="Pro residues" evidence="1">
    <location>
        <begin position="143"/>
        <end position="153"/>
    </location>
</feature>
<reference evidence="2 3" key="1">
    <citation type="submission" date="2019-12" db="EMBL/GenBank/DDBJ databases">
        <authorList>
            <person name="Alioto T."/>
            <person name="Alioto T."/>
            <person name="Gomez Garrido J."/>
        </authorList>
    </citation>
    <scope>NUCLEOTIDE SEQUENCE [LARGE SCALE GENOMIC DNA]</scope>
</reference>
<protein>
    <submittedName>
        <fullName evidence="2">Uncharacterized protein</fullName>
    </submittedName>
</protein>
<organism evidence="2 3">
    <name type="scientific">Olea europaea subsp. europaea</name>
    <dbReference type="NCBI Taxonomy" id="158383"/>
    <lineage>
        <taxon>Eukaryota</taxon>
        <taxon>Viridiplantae</taxon>
        <taxon>Streptophyta</taxon>
        <taxon>Embryophyta</taxon>
        <taxon>Tracheophyta</taxon>
        <taxon>Spermatophyta</taxon>
        <taxon>Magnoliopsida</taxon>
        <taxon>eudicotyledons</taxon>
        <taxon>Gunneridae</taxon>
        <taxon>Pentapetalae</taxon>
        <taxon>asterids</taxon>
        <taxon>lamiids</taxon>
        <taxon>Lamiales</taxon>
        <taxon>Oleaceae</taxon>
        <taxon>Oleeae</taxon>
        <taxon>Olea</taxon>
    </lineage>
</organism>
<dbReference type="Gramene" id="OE9A004480T1">
    <property type="protein sequence ID" value="OE9A004480C1"/>
    <property type="gene ID" value="OE9A004480"/>
</dbReference>
<name>A0A8S0TTK5_OLEEU</name>
<dbReference type="Proteomes" id="UP000594638">
    <property type="component" value="Unassembled WGS sequence"/>
</dbReference>
<evidence type="ECO:0000256" key="1">
    <source>
        <dbReference type="SAM" id="MobiDB-lite"/>
    </source>
</evidence>
<evidence type="ECO:0000313" key="3">
    <source>
        <dbReference type="Proteomes" id="UP000594638"/>
    </source>
</evidence>
<gene>
    <name evidence="2" type="ORF">OLEA9_A004480</name>
</gene>
<keyword evidence="3" id="KW-1185">Reference proteome</keyword>
<comment type="caution">
    <text evidence="2">The sequence shown here is derived from an EMBL/GenBank/DDBJ whole genome shotgun (WGS) entry which is preliminary data.</text>
</comment>
<dbReference type="AlphaFoldDB" id="A0A8S0TTK5"/>
<proteinExistence type="predicted"/>
<sequence>MTLEPGNFFEYVQILFKFKINEEGKLIIIAEGVKEENIDIVLRLSWNIGFLLRRNIIWSRRKYVLFADSLEIEAKDSLKKRKEEIPQTYHSVKHVEVNPSKRKTLPLIRHWMDPNMIHLRSKCQIKVKRNISREREMVQISISPPPPPSPLPLPSAAYRGRGI</sequence>